<dbReference type="EMBL" id="QSEN01000045">
    <property type="protein sequence ID" value="RGZ73701.1"/>
    <property type="molecule type" value="Genomic_DNA"/>
</dbReference>
<dbReference type="Proteomes" id="UP000285209">
    <property type="component" value="Unassembled WGS sequence"/>
</dbReference>
<dbReference type="AlphaFoldDB" id="A0A413M2D3"/>
<feature type="transmembrane region" description="Helical" evidence="1">
    <location>
        <begin position="46"/>
        <end position="67"/>
    </location>
</feature>
<protein>
    <submittedName>
        <fullName evidence="2">Uncharacterized protein</fullName>
    </submittedName>
</protein>
<evidence type="ECO:0000313" key="2">
    <source>
        <dbReference type="EMBL" id="RGZ14724.1"/>
    </source>
</evidence>
<evidence type="ECO:0000313" key="5">
    <source>
        <dbReference type="Proteomes" id="UP000285209"/>
    </source>
</evidence>
<dbReference type="Proteomes" id="UP000283431">
    <property type="component" value="Unassembled WGS sequence"/>
</dbReference>
<dbReference type="EMBL" id="QSDV01000044">
    <property type="protein sequence ID" value="RGZ14724.1"/>
    <property type="molecule type" value="Genomic_DNA"/>
</dbReference>
<sequence length="77" mass="8830">MHFPTLYKLIPLLYFQCERYNSRFKNTGQERMWVRNKSSVTNLNTIAHISLLAVAVAAITTGTGQSYRKLKAVKRIA</sequence>
<evidence type="ECO:0000256" key="1">
    <source>
        <dbReference type="SAM" id="Phobius"/>
    </source>
</evidence>
<comment type="caution">
    <text evidence="2">The sequence shown here is derived from an EMBL/GenBank/DDBJ whole genome shotgun (WGS) entry which is preliminary data.</text>
</comment>
<proteinExistence type="predicted"/>
<name>A0A413M2D3_9FIRM</name>
<keyword evidence="1" id="KW-0472">Membrane</keyword>
<evidence type="ECO:0000313" key="3">
    <source>
        <dbReference type="EMBL" id="RGZ73701.1"/>
    </source>
</evidence>
<organism evidence="2 5">
    <name type="scientific">Agathobacter rectalis</name>
    <dbReference type="NCBI Taxonomy" id="39491"/>
    <lineage>
        <taxon>Bacteria</taxon>
        <taxon>Bacillati</taxon>
        <taxon>Bacillota</taxon>
        <taxon>Clostridia</taxon>
        <taxon>Lachnospirales</taxon>
        <taxon>Lachnospiraceae</taxon>
        <taxon>Agathobacter</taxon>
    </lineage>
</organism>
<evidence type="ECO:0000313" key="4">
    <source>
        <dbReference type="Proteomes" id="UP000283431"/>
    </source>
</evidence>
<keyword evidence="1" id="KW-1133">Transmembrane helix</keyword>
<keyword evidence="1" id="KW-0812">Transmembrane</keyword>
<reference evidence="4 5" key="1">
    <citation type="submission" date="2018-08" db="EMBL/GenBank/DDBJ databases">
        <title>A genome reference for cultivated species of the human gut microbiota.</title>
        <authorList>
            <person name="Zou Y."/>
            <person name="Xue W."/>
            <person name="Luo G."/>
        </authorList>
    </citation>
    <scope>NUCLEOTIDE SEQUENCE [LARGE SCALE GENOMIC DNA]</scope>
    <source>
        <strain evidence="3 4">AM48-7</strain>
        <strain evidence="2 5">AM54-25XD</strain>
    </source>
</reference>
<accession>A0A413M2D3</accession>
<gene>
    <name evidence="3" type="ORF">DW975_14940</name>
    <name evidence="2" type="ORF">DXA03_14180</name>
</gene>